<comment type="subcellular location">
    <subcellularLocation>
        <location evidence="1">Mitochondrion inner membrane</location>
        <topology evidence="1">Multi-pass membrane protein</topology>
    </subcellularLocation>
</comment>
<evidence type="ECO:0000256" key="6">
    <source>
        <dbReference type="ARBA" id="ARBA00022927"/>
    </source>
</evidence>
<keyword evidence="9" id="KW-0496">Mitochondrion</keyword>
<keyword evidence="3" id="KW-0813">Transport</keyword>
<evidence type="ECO:0000256" key="2">
    <source>
        <dbReference type="ARBA" id="ARBA00008444"/>
    </source>
</evidence>
<sequence length="258" mass="28794">MPTPETSLETSSNMSLEDIGLVLATSTVWGSAFQFFKGIYNSPKGQRLIRGTQAVRRNGLRSGGINFAWFCLLHVMECSIDHVRQKEDPWNHIFSSATAAGLLQMRKGLGPASRWSLFGGVFGALHISSISFEAITQIVLKFNSGQQREDVYERDIEQQEGKGSNLIYPTSLNFEESLYQLEFDHNDMKLYNALQSSISFPPQLKLDFPPPSQSQEFIMRFQDPNFFDVFGHGGAFGIGTAHPPSVSSCLEPERSAQM</sequence>
<proteinExistence type="inferred from homology"/>
<evidence type="ECO:0000256" key="3">
    <source>
        <dbReference type="ARBA" id="ARBA00022448"/>
    </source>
</evidence>
<evidence type="ECO:0000256" key="4">
    <source>
        <dbReference type="ARBA" id="ARBA00022692"/>
    </source>
</evidence>
<dbReference type="AlphaFoldDB" id="A0ABD1VGS8"/>
<gene>
    <name evidence="11" type="ORF">Fot_17940</name>
</gene>
<evidence type="ECO:0000313" key="12">
    <source>
        <dbReference type="Proteomes" id="UP001604277"/>
    </source>
</evidence>
<organism evidence="11 12">
    <name type="scientific">Forsythia ovata</name>
    <dbReference type="NCBI Taxonomy" id="205694"/>
    <lineage>
        <taxon>Eukaryota</taxon>
        <taxon>Viridiplantae</taxon>
        <taxon>Streptophyta</taxon>
        <taxon>Embryophyta</taxon>
        <taxon>Tracheophyta</taxon>
        <taxon>Spermatophyta</taxon>
        <taxon>Magnoliopsida</taxon>
        <taxon>eudicotyledons</taxon>
        <taxon>Gunneridae</taxon>
        <taxon>Pentapetalae</taxon>
        <taxon>asterids</taxon>
        <taxon>lamiids</taxon>
        <taxon>Lamiales</taxon>
        <taxon>Oleaceae</taxon>
        <taxon>Forsythieae</taxon>
        <taxon>Forsythia</taxon>
    </lineage>
</organism>
<evidence type="ECO:0000256" key="5">
    <source>
        <dbReference type="ARBA" id="ARBA00022792"/>
    </source>
</evidence>
<keyword evidence="12" id="KW-1185">Reference proteome</keyword>
<keyword evidence="5" id="KW-0999">Mitochondrion inner membrane</keyword>
<dbReference type="GO" id="GO:0005743">
    <property type="term" value="C:mitochondrial inner membrane"/>
    <property type="evidence" value="ECO:0007669"/>
    <property type="project" value="UniProtKB-SubCell"/>
</dbReference>
<dbReference type="GO" id="GO:0015031">
    <property type="term" value="P:protein transport"/>
    <property type="evidence" value="ECO:0007669"/>
    <property type="project" value="UniProtKB-KW"/>
</dbReference>
<evidence type="ECO:0000256" key="9">
    <source>
        <dbReference type="ARBA" id="ARBA00023128"/>
    </source>
</evidence>
<keyword evidence="6" id="KW-0653">Protein transport</keyword>
<name>A0ABD1VGS8_9LAMI</name>
<dbReference type="EMBL" id="JBFOLJ010000005">
    <property type="protein sequence ID" value="KAL2536549.1"/>
    <property type="molecule type" value="Genomic_DNA"/>
</dbReference>
<comment type="caution">
    <text evidence="11">The sequence shown here is derived from an EMBL/GenBank/DDBJ whole genome shotgun (WGS) entry which is preliminary data.</text>
</comment>
<keyword evidence="7" id="KW-1133">Transmembrane helix</keyword>
<evidence type="ECO:0000256" key="8">
    <source>
        <dbReference type="ARBA" id="ARBA00023010"/>
    </source>
</evidence>
<evidence type="ECO:0000256" key="1">
    <source>
        <dbReference type="ARBA" id="ARBA00004448"/>
    </source>
</evidence>
<evidence type="ECO:0000256" key="7">
    <source>
        <dbReference type="ARBA" id="ARBA00022989"/>
    </source>
</evidence>
<reference evidence="12" key="1">
    <citation type="submission" date="2024-07" db="EMBL/GenBank/DDBJ databases">
        <title>Two chromosome-level genome assemblies of Korean endemic species Abeliophyllum distichum and Forsythia ovata (Oleaceae).</title>
        <authorList>
            <person name="Jang H."/>
        </authorList>
    </citation>
    <scope>NUCLEOTIDE SEQUENCE [LARGE SCALE GENOMIC DNA]</scope>
</reference>
<dbReference type="PANTHER" id="PTHR10485:SF0">
    <property type="entry name" value="AT05822P-RELATED"/>
    <property type="match status" value="1"/>
</dbReference>
<evidence type="ECO:0000256" key="10">
    <source>
        <dbReference type="ARBA" id="ARBA00023136"/>
    </source>
</evidence>
<protein>
    <recommendedName>
        <fullName evidence="13">Mitochondrial import inner membrane translocase subunit Tim17/Tim22/Tim23 family protein</fullName>
    </recommendedName>
</protein>
<dbReference type="Proteomes" id="UP001604277">
    <property type="component" value="Unassembled WGS sequence"/>
</dbReference>
<evidence type="ECO:0008006" key="13">
    <source>
        <dbReference type="Google" id="ProtNLM"/>
    </source>
</evidence>
<evidence type="ECO:0000313" key="11">
    <source>
        <dbReference type="EMBL" id="KAL2536549.1"/>
    </source>
</evidence>
<dbReference type="Pfam" id="PF02466">
    <property type="entry name" value="Tim17"/>
    <property type="match status" value="1"/>
</dbReference>
<comment type="similarity">
    <text evidence="2">Belongs to the Tim17/Tim22/Tim23 family.</text>
</comment>
<keyword evidence="4" id="KW-0812">Transmembrane</keyword>
<keyword evidence="8" id="KW-0811">Translocation</keyword>
<keyword evidence="10" id="KW-0472">Membrane</keyword>
<accession>A0ABD1VGS8</accession>
<dbReference type="PANTHER" id="PTHR10485">
    <property type="entry name" value="MITOCHONDRIAL IMPORT INNER MEMBRANE TRANSLOCASE SUBUNIT TIM-17"/>
    <property type="match status" value="1"/>
</dbReference>